<accession>A0A137P5L8</accession>
<evidence type="ECO:0000313" key="2">
    <source>
        <dbReference type="Proteomes" id="UP000070444"/>
    </source>
</evidence>
<sequence>MPDSKKGSNRYSALPEIPKEFESPQQFSQLVMLHLKQLNHKLELVNEETITKLYEIETKLNNLQSKLEHTKPEEPATN</sequence>
<gene>
    <name evidence="1" type="ORF">CONCODRAFT_78918</name>
</gene>
<evidence type="ECO:0000313" key="1">
    <source>
        <dbReference type="EMBL" id="KXN70310.1"/>
    </source>
</evidence>
<proteinExistence type="predicted"/>
<name>A0A137P5L8_CONC2</name>
<keyword evidence="2" id="KW-1185">Reference proteome</keyword>
<dbReference type="AlphaFoldDB" id="A0A137P5L8"/>
<reference evidence="1 2" key="1">
    <citation type="journal article" date="2015" name="Genome Biol. Evol.">
        <title>Phylogenomic analyses indicate that early fungi evolved digesting cell walls of algal ancestors of land plants.</title>
        <authorList>
            <person name="Chang Y."/>
            <person name="Wang S."/>
            <person name="Sekimoto S."/>
            <person name="Aerts A.L."/>
            <person name="Choi C."/>
            <person name="Clum A."/>
            <person name="LaButti K.M."/>
            <person name="Lindquist E.A."/>
            <person name="Yee Ngan C."/>
            <person name="Ohm R.A."/>
            <person name="Salamov A.A."/>
            <person name="Grigoriev I.V."/>
            <person name="Spatafora J.W."/>
            <person name="Berbee M.L."/>
        </authorList>
    </citation>
    <scope>NUCLEOTIDE SEQUENCE [LARGE SCALE GENOMIC DNA]</scope>
    <source>
        <strain evidence="1 2">NRRL 28638</strain>
    </source>
</reference>
<dbReference type="EMBL" id="KQ964506">
    <property type="protein sequence ID" value="KXN70310.1"/>
    <property type="molecule type" value="Genomic_DNA"/>
</dbReference>
<protein>
    <submittedName>
        <fullName evidence="1">Uncharacterized protein</fullName>
    </submittedName>
</protein>
<organism evidence="1 2">
    <name type="scientific">Conidiobolus coronatus (strain ATCC 28846 / CBS 209.66 / NRRL 28638)</name>
    <name type="common">Delacroixia coronata</name>
    <dbReference type="NCBI Taxonomy" id="796925"/>
    <lineage>
        <taxon>Eukaryota</taxon>
        <taxon>Fungi</taxon>
        <taxon>Fungi incertae sedis</taxon>
        <taxon>Zoopagomycota</taxon>
        <taxon>Entomophthoromycotina</taxon>
        <taxon>Entomophthoromycetes</taxon>
        <taxon>Entomophthorales</taxon>
        <taxon>Ancylistaceae</taxon>
        <taxon>Conidiobolus</taxon>
    </lineage>
</organism>
<dbReference type="Proteomes" id="UP000070444">
    <property type="component" value="Unassembled WGS sequence"/>
</dbReference>